<evidence type="ECO:0000259" key="2">
    <source>
        <dbReference type="PROSITE" id="PS50878"/>
    </source>
</evidence>
<gene>
    <name evidence="3" type="ORF">AVEN_161030_1</name>
</gene>
<feature type="region of interest" description="Disordered" evidence="1">
    <location>
        <begin position="1"/>
        <end position="23"/>
    </location>
</feature>
<dbReference type="AlphaFoldDB" id="A0A4Y2LHA5"/>
<proteinExistence type="predicted"/>
<organism evidence="3 4">
    <name type="scientific">Araneus ventricosus</name>
    <name type="common">Orbweaver spider</name>
    <name type="synonym">Epeira ventricosa</name>
    <dbReference type="NCBI Taxonomy" id="182803"/>
    <lineage>
        <taxon>Eukaryota</taxon>
        <taxon>Metazoa</taxon>
        <taxon>Ecdysozoa</taxon>
        <taxon>Arthropoda</taxon>
        <taxon>Chelicerata</taxon>
        <taxon>Arachnida</taxon>
        <taxon>Araneae</taxon>
        <taxon>Araneomorphae</taxon>
        <taxon>Entelegynae</taxon>
        <taxon>Araneoidea</taxon>
        <taxon>Araneidae</taxon>
        <taxon>Araneus</taxon>
    </lineage>
</organism>
<feature type="non-terminal residue" evidence="3">
    <location>
        <position position="1"/>
    </location>
</feature>
<dbReference type="InterPro" id="IPR000477">
    <property type="entry name" value="RT_dom"/>
</dbReference>
<dbReference type="EMBL" id="BGPR01118585">
    <property type="protein sequence ID" value="GBN13333.1"/>
    <property type="molecule type" value="Genomic_DNA"/>
</dbReference>
<keyword evidence="4" id="KW-1185">Reference proteome</keyword>
<protein>
    <recommendedName>
        <fullName evidence="2">Reverse transcriptase domain-containing protein</fullName>
    </recommendedName>
</protein>
<name>A0A4Y2LHA5_ARAVE</name>
<dbReference type="OrthoDB" id="6437148at2759"/>
<evidence type="ECO:0000313" key="4">
    <source>
        <dbReference type="Proteomes" id="UP000499080"/>
    </source>
</evidence>
<sequence>LSSQRKATREQKQGCPLGSSSDPALWNLASNGILHHDWKSNVHLQAFADDFVFVVHSTPEQTSQILLRKH</sequence>
<evidence type="ECO:0000256" key="1">
    <source>
        <dbReference type="SAM" id="MobiDB-lite"/>
    </source>
</evidence>
<accession>A0A4Y2LHA5</accession>
<comment type="caution">
    <text evidence="3">The sequence shown here is derived from an EMBL/GenBank/DDBJ whole genome shotgun (WGS) entry which is preliminary data.</text>
</comment>
<feature type="domain" description="Reverse transcriptase" evidence="2">
    <location>
        <begin position="1"/>
        <end position="70"/>
    </location>
</feature>
<evidence type="ECO:0000313" key="3">
    <source>
        <dbReference type="EMBL" id="GBN13333.1"/>
    </source>
</evidence>
<dbReference type="Proteomes" id="UP000499080">
    <property type="component" value="Unassembled WGS sequence"/>
</dbReference>
<dbReference type="PROSITE" id="PS50878">
    <property type="entry name" value="RT_POL"/>
    <property type="match status" value="1"/>
</dbReference>
<reference evidence="3 4" key="1">
    <citation type="journal article" date="2019" name="Sci. Rep.">
        <title>Orb-weaving spider Araneus ventricosus genome elucidates the spidroin gene catalogue.</title>
        <authorList>
            <person name="Kono N."/>
            <person name="Nakamura H."/>
            <person name="Ohtoshi R."/>
            <person name="Moran D.A.P."/>
            <person name="Shinohara A."/>
            <person name="Yoshida Y."/>
            <person name="Fujiwara M."/>
            <person name="Mori M."/>
            <person name="Tomita M."/>
            <person name="Arakawa K."/>
        </authorList>
    </citation>
    <scope>NUCLEOTIDE SEQUENCE [LARGE SCALE GENOMIC DNA]</scope>
</reference>